<feature type="region of interest" description="Disordered" evidence="1">
    <location>
        <begin position="382"/>
        <end position="403"/>
    </location>
</feature>
<name>A0ABR8YGE8_9MICC</name>
<organism evidence="3 4">
    <name type="scientific">Arthrobacter pullicola</name>
    <dbReference type="NCBI Taxonomy" id="2762224"/>
    <lineage>
        <taxon>Bacteria</taxon>
        <taxon>Bacillati</taxon>
        <taxon>Actinomycetota</taxon>
        <taxon>Actinomycetes</taxon>
        <taxon>Micrococcales</taxon>
        <taxon>Micrococcaceae</taxon>
        <taxon>Arthrobacter</taxon>
    </lineage>
</organism>
<protein>
    <submittedName>
        <fullName evidence="3">Amidohydrolase</fullName>
    </submittedName>
</protein>
<dbReference type="SUPFAM" id="SSF51338">
    <property type="entry name" value="Composite domain of metallo-dependent hydrolases"/>
    <property type="match status" value="1"/>
</dbReference>
<reference evidence="3 4" key="1">
    <citation type="submission" date="2020-08" db="EMBL/GenBank/DDBJ databases">
        <title>A Genomic Blueprint of the Chicken Gut Microbiome.</title>
        <authorList>
            <person name="Gilroy R."/>
            <person name="Ravi A."/>
            <person name="Getino M."/>
            <person name="Pursley I."/>
            <person name="Horton D.L."/>
            <person name="Alikhan N.-F."/>
            <person name="Baker D."/>
            <person name="Gharbi K."/>
            <person name="Hall N."/>
            <person name="Watson M."/>
            <person name="Adriaenssens E.M."/>
            <person name="Foster-Nyarko E."/>
            <person name="Jarju S."/>
            <person name="Secka A."/>
            <person name="Antonio M."/>
            <person name="Oren A."/>
            <person name="Chaudhuri R."/>
            <person name="La Ragione R.M."/>
            <person name="Hildebrand F."/>
            <person name="Pallen M.J."/>
        </authorList>
    </citation>
    <scope>NUCLEOTIDE SEQUENCE [LARGE SCALE GENOMIC DNA]</scope>
    <source>
        <strain evidence="3 4">Sa2BUA2</strain>
    </source>
</reference>
<dbReference type="Proteomes" id="UP000652763">
    <property type="component" value="Unassembled WGS sequence"/>
</dbReference>
<comment type="caution">
    <text evidence="3">The sequence shown here is derived from an EMBL/GenBank/DDBJ whole genome shotgun (WGS) entry which is preliminary data.</text>
</comment>
<dbReference type="InterPro" id="IPR013108">
    <property type="entry name" value="Amidohydro_3"/>
</dbReference>
<evidence type="ECO:0000256" key="1">
    <source>
        <dbReference type="SAM" id="MobiDB-lite"/>
    </source>
</evidence>
<dbReference type="InterPro" id="IPR033932">
    <property type="entry name" value="YtcJ-like"/>
</dbReference>
<dbReference type="Gene3D" id="3.20.20.140">
    <property type="entry name" value="Metal-dependent hydrolases"/>
    <property type="match status" value="1"/>
</dbReference>
<dbReference type="CDD" id="cd01300">
    <property type="entry name" value="YtcJ_like"/>
    <property type="match status" value="1"/>
</dbReference>
<dbReference type="Gene3D" id="2.30.40.10">
    <property type="entry name" value="Urease, subunit C, domain 1"/>
    <property type="match status" value="1"/>
</dbReference>
<feature type="domain" description="Amidohydrolase 3" evidence="2">
    <location>
        <begin position="53"/>
        <end position="578"/>
    </location>
</feature>
<evidence type="ECO:0000313" key="3">
    <source>
        <dbReference type="EMBL" id="MBD8043270.1"/>
    </source>
</evidence>
<dbReference type="EMBL" id="JACSQC010000002">
    <property type="protein sequence ID" value="MBD8043270.1"/>
    <property type="molecule type" value="Genomic_DNA"/>
</dbReference>
<evidence type="ECO:0000313" key="4">
    <source>
        <dbReference type="Proteomes" id="UP000652763"/>
    </source>
</evidence>
<dbReference type="InterPro" id="IPR011059">
    <property type="entry name" value="Metal-dep_hydrolase_composite"/>
</dbReference>
<sequence>MPVPHAEWVFHSGAVFDGRRLVRGASAVAVSGGRVSAVGSDSELRALAGPATQTVDLAGRLISPGFTDAHVHAAYAGVERLGCDLAELSGAQSCLDRIAEYAALTPAPGNDAGWVTGGGWYKGDFPGGYPDRALLDAVVPDRPVYLINRDHHSAWVNSRALELAGIDASTPDPADGRIERGSGGHPSGILHEGAMDLMTRLLPPVTAELLEAGILHAQEHLFSVGVTGWQEAILGSYGGYPDASAAYRSLSRSGKLKARAAGALWVPRDTTVDSVPDLVESFRNRRAENVAAGFSTRSAKIMVDGVPENLTAAMLDPYLKPCACAGPESAGERGLLYLPPEVLQAAAVALDAAGFDLHLHVIGDRAVRTGLDAIAAARAANPGFAGREHPDRQHAGRHQMDKRHHMDRRHHMAHLQIIHPGDVARFAALEVTVNAQALWACNDDQMRDLTVPLLGAERAAWQYPFADLEAAGASLAMGSDWPVSSPDPWQAIHVAVNRAHPDHPGAPALQPEQALTLQSALAAYTGGSAWLNRSAGGSLVSGAPADLAVHSANPFGLPAPGLSAVRVDLAMVAGEPVFVRDGAAGGTPARLQRTSA</sequence>
<keyword evidence="4" id="KW-1185">Reference proteome</keyword>
<dbReference type="PANTHER" id="PTHR22642">
    <property type="entry name" value="IMIDAZOLONEPROPIONASE"/>
    <property type="match status" value="1"/>
</dbReference>
<evidence type="ECO:0000259" key="2">
    <source>
        <dbReference type="Pfam" id="PF07969"/>
    </source>
</evidence>
<gene>
    <name evidence="3" type="ORF">H9638_05530</name>
</gene>
<dbReference type="InterPro" id="IPR032466">
    <property type="entry name" value="Metal_Hydrolase"/>
</dbReference>
<dbReference type="Gene3D" id="3.10.310.70">
    <property type="match status" value="1"/>
</dbReference>
<dbReference type="Pfam" id="PF07969">
    <property type="entry name" value="Amidohydro_3"/>
    <property type="match status" value="1"/>
</dbReference>
<proteinExistence type="predicted"/>
<accession>A0ABR8YGE8</accession>
<dbReference type="SUPFAM" id="SSF51556">
    <property type="entry name" value="Metallo-dependent hydrolases"/>
    <property type="match status" value="1"/>
</dbReference>
<dbReference type="PANTHER" id="PTHR22642:SF2">
    <property type="entry name" value="PROTEIN LONG AFTER FAR-RED 3"/>
    <property type="match status" value="1"/>
</dbReference>